<gene>
    <name evidence="2" type="ORF">C5L39_08630</name>
</gene>
<dbReference type="GO" id="GO:0046081">
    <property type="term" value="P:dUTP catabolic process"/>
    <property type="evidence" value="ECO:0007669"/>
    <property type="project" value="TreeGrafter"/>
</dbReference>
<dbReference type="Proteomes" id="UP000266975">
    <property type="component" value="Unassembled WGS sequence"/>
</dbReference>
<dbReference type="GO" id="GO:0046061">
    <property type="term" value="P:dATP catabolic process"/>
    <property type="evidence" value="ECO:0007669"/>
    <property type="project" value="TreeGrafter"/>
</dbReference>
<dbReference type="GO" id="GO:0046052">
    <property type="term" value="P:UTP catabolic process"/>
    <property type="evidence" value="ECO:0007669"/>
    <property type="project" value="TreeGrafter"/>
</dbReference>
<dbReference type="InterPro" id="IPR011551">
    <property type="entry name" value="NTP_PyrPHydrolase_MazG"/>
</dbReference>
<dbReference type="PANTHER" id="PTHR30522:SF0">
    <property type="entry name" value="NUCLEOSIDE TRIPHOSPHATE PYROPHOSPHOHYDROLASE"/>
    <property type="match status" value="1"/>
</dbReference>
<dbReference type="SUPFAM" id="SSF101386">
    <property type="entry name" value="all-alpha NTP pyrophosphatases"/>
    <property type="match status" value="1"/>
</dbReference>
<dbReference type="GO" id="GO:0047429">
    <property type="term" value="F:nucleoside triphosphate diphosphatase activity"/>
    <property type="evidence" value="ECO:0007669"/>
    <property type="project" value="TreeGrafter"/>
</dbReference>
<protein>
    <submittedName>
        <fullName evidence="2">Nucleoside triphosphate hydrolase</fullName>
    </submittedName>
</protein>
<dbReference type="EMBL" id="PTJO01000005">
    <property type="protein sequence ID" value="RNE48546.1"/>
    <property type="molecule type" value="Genomic_DNA"/>
</dbReference>
<dbReference type="PANTHER" id="PTHR30522">
    <property type="entry name" value="NUCLEOSIDE TRIPHOSPHATE PYROPHOSPHOHYDROLASE"/>
    <property type="match status" value="1"/>
</dbReference>
<dbReference type="AlphaFoldDB" id="A0A3M8K5T9"/>
<comment type="caution">
    <text evidence="2">The sequence shown here is derived from an EMBL/GenBank/DDBJ whole genome shotgun (WGS) entry which is preliminary data.</text>
</comment>
<evidence type="ECO:0000313" key="3">
    <source>
        <dbReference type="Proteomes" id="UP000266975"/>
    </source>
</evidence>
<dbReference type="GO" id="GO:0046047">
    <property type="term" value="P:TTP catabolic process"/>
    <property type="evidence" value="ECO:0007669"/>
    <property type="project" value="TreeGrafter"/>
</dbReference>
<reference evidence="2 3" key="1">
    <citation type="submission" date="2018-02" db="EMBL/GenBank/DDBJ databases">
        <title>Corynebacterium alimpuense sp. nov., a marine obligate actinomycete isolated from sediments of Valparaiso bay, Chile.</title>
        <authorList>
            <person name="Claverias F."/>
            <person name="Gonzales-Siles L."/>
            <person name="Salva-Serra F."/>
            <person name="Inganaes E."/>
            <person name="Molin K."/>
            <person name="Cumsille A."/>
            <person name="Undabarrena A."/>
            <person name="Couve E."/>
            <person name="Moore E.R.B."/>
            <person name="Gomila M."/>
            <person name="Camara B."/>
        </authorList>
    </citation>
    <scope>NUCLEOTIDE SEQUENCE [LARGE SCALE GENOMIC DNA]</scope>
    <source>
        <strain evidence="2 3">CCUG 69366</strain>
    </source>
</reference>
<organism evidence="2 3">
    <name type="scientific">Corynebacterium alimapuense</name>
    <dbReference type="NCBI Taxonomy" id="1576874"/>
    <lineage>
        <taxon>Bacteria</taxon>
        <taxon>Bacillati</taxon>
        <taxon>Actinomycetota</taxon>
        <taxon>Actinomycetes</taxon>
        <taxon>Mycobacteriales</taxon>
        <taxon>Corynebacteriaceae</taxon>
        <taxon>Corynebacterium</taxon>
    </lineage>
</organism>
<accession>A0A3M8K5T9</accession>
<dbReference type="RefSeq" id="WP_123048477.1">
    <property type="nucleotide sequence ID" value="NZ_PTJO01000005.1"/>
</dbReference>
<proteinExistence type="predicted"/>
<sequence length="209" mass="23570">MTVLLLDDRWPTLIPMEAFNALSGPIAFTDEVPVRVRWNFDELVSPQGPGVLVSTNEDDPQVINRLHAGEQLIEAPSRQDPVREAVKIMSRARSIGEWESAQTHRSLLPYLAEESQEFADAVVDWERDGDEQALLGELGDVLLQVFFHAEIASRRGGFDFTDVAGSFVNKLRIRSPYLFDGTNQMVPEAEQERLWAQGKAQERQLPRGQ</sequence>
<dbReference type="Pfam" id="PF03819">
    <property type="entry name" value="MazG"/>
    <property type="match status" value="1"/>
</dbReference>
<dbReference type="Gene3D" id="1.10.287.1080">
    <property type="entry name" value="MazG-like"/>
    <property type="match status" value="1"/>
</dbReference>
<feature type="domain" description="NTP pyrophosphohydrolase MazG-like" evidence="1">
    <location>
        <begin position="102"/>
        <end position="179"/>
    </location>
</feature>
<keyword evidence="3" id="KW-1185">Reference proteome</keyword>
<dbReference type="InterPro" id="IPR004518">
    <property type="entry name" value="MazG-like_dom"/>
</dbReference>
<evidence type="ECO:0000259" key="1">
    <source>
        <dbReference type="Pfam" id="PF03819"/>
    </source>
</evidence>
<dbReference type="InterPro" id="IPR048015">
    <property type="entry name" value="NTP-PPase_MazG-like_N"/>
</dbReference>
<evidence type="ECO:0000313" key="2">
    <source>
        <dbReference type="EMBL" id="RNE48546.1"/>
    </source>
</evidence>
<dbReference type="CDD" id="cd11528">
    <property type="entry name" value="NTP-PPase_MazG_Nterm"/>
    <property type="match status" value="1"/>
</dbReference>
<dbReference type="OrthoDB" id="9808939at2"/>
<keyword evidence="2" id="KW-0378">Hydrolase</keyword>
<name>A0A3M8K5T9_9CORY</name>
<dbReference type="GO" id="GO:0006203">
    <property type="term" value="P:dGTP catabolic process"/>
    <property type="evidence" value="ECO:0007669"/>
    <property type="project" value="TreeGrafter"/>
</dbReference>
<dbReference type="GO" id="GO:0046076">
    <property type="term" value="P:dTTP catabolic process"/>
    <property type="evidence" value="ECO:0007669"/>
    <property type="project" value="TreeGrafter"/>
</dbReference>